<evidence type="ECO:0000313" key="2">
    <source>
        <dbReference type="EMBL" id="GBF80308.1"/>
    </source>
</evidence>
<evidence type="ECO:0000256" key="1">
    <source>
        <dbReference type="SAM" id="Phobius"/>
    </source>
</evidence>
<dbReference type="OrthoDB" id="425718at2"/>
<reference evidence="3" key="1">
    <citation type="submission" date="2017-05" db="EMBL/GenBank/DDBJ databases">
        <title>Physiological properties and genetic analysis related to exopolysaccharide production of fresh-water unicellular cyanobacterium Aphanothece sacrum, Suizenji Nori, that has been cultured as a food source in Japan.</title>
        <authorList>
            <person name="Kanesaki Y."/>
            <person name="Yoshikawa S."/>
            <person name="Ohki K."/>
        </authorList>
    </citation>
    <scope>NUCLEOTIDE SEQUENCE [LARGE SCALE GENOMIC DNA]</scope>
    <source>
        <strain evidence="3">FPU1</strain>
    </source>
</reference>
<keyword evidence="1" id="KW-1133">Transmembrane helix</keyword>
<dbReference type="Proteomes" id="UP000287247">
    <property type="component" value="Unassembled WGS sequence"/>
</dbReference>
<feature type="transmembrane region" description="Helical" evidence="1">
    <location>
        <begin position="72"/>
        <end position="94"/>
    </location>
</feature>
<dbReference type="AlphaFoldDB" id="A0A401IGA8"/>
<accession>A0A401IGA8</accession>
<comment type="caution">
    <text evidence="2">The sequence shown here is derived from an EMBL/GenBank/DDBJ whole genome shotgun (WGS) entry which is preliminary data.</text>
</comment>
<protein>
    <submittedName>
        <fullName evidence="2">Uncharacterized protein</fullName>
    </submittedName>
</protein>
<keyword evidence="3" id="KW-1185">Reference proteome</keyword>
<keyword evidence="1" id="KW-0812">Transmembrane</keyword>
<proteinExistence type="predicted"/>
<feature type="transmembrane region" description="Helical" evidence="1">
    <location>
        <begin position="15"/>
        <end position="34"/>
    </location>
</feature>
<sequence>MLSEFLPFQISLDKVMIAGACLWALAFYLGFSSLRECIIEGLNRWFNFAERSLYISVKEFERTRKARESQNAFYASIFSIIPFLAIGGICNWVVELGLGKSWAVSIGILTCMACGIYELGRRST</sequence>
<evidence type="ECO:0000313" key="3">
    <source>
        <dbReference type="Proteomes" id="UP000287247"/>
    </source>
</evidence>
<dbReference type="RefSeq" id="WP_124971781.1">
    <property type="nucleotide sequence ID" value="NZ_BDQK01000007.1"/>
</dbReference>
<name>A0A401IGA8_APHSA</name>
<feature type="transmembrane region" description="Helical" evidence="1">
    <location>
        <begin position="100"/>
        <end position="120"/>
    </location>
</feature>
<dbReference type="EMBL" id="BDQK01000007">
    <property type="protein sequence ID" value="GBF80308.1"/>
    <property type="molecule type" value="Genomic_DNA"/>
</dbReference>
<gene>
    <name evidence="2" type="ORF">AsFPU1_1709</name>
</gene>
<keyword evidence="1" id="KW-0472">Membrane</keyword>
<organism evidence="2 3">
    <name type="scientific">Aphanothece sacrum FPU1</name>
    <dbReference type="NCBI Taxonomy" id="1920663"/>
    <lineage>
        <taxon>Bacteria</taxon>
        <taxon>Bacillati</taxon>
        <taxon>Cyanobacteriota</taxon>
        <taxon>Cyanophyceae</taxon>
        <taxon>Oscillatoriophycideae</taxon>
        <taxon>Chroococcales</taxon>
        <taxon>Aphanothecaceae</taxon>
        <taxon>Aphanothece</taxon>
    </lineage>
</organism>